<dbReference type="Proteomes" id="UP000053317">
    <property type="component" value="Unassembled WGS sequence"/>
</dbReference>
<evidence type="ECO:0000256" key="1">
    <source>
        <dbReference type="SAM" id="Phobius"/>
    </source>
</evidence>
<organism evidence="3 4">
    <name type="scientific">Phaeomoniella chlamydospora</name>
    <name type="common">Phaeoacremonium chlamydosporum</name>
    <dbReference type="NCBI Taxonomy" id="158046"/>
    <lineage>
        <taxon>Eukaryota</taxon>
        <taxon>Fungi</taxon>
        <taxon>Dikarya</taxon>
        <taxon>Ascomycota</taxon>
        <taxon>Pezizomycotina</taxon>
        <taxon>Eurotiomycetes</taxon>
        <taxon>Chaetothyriomycetidae</taxon>
        <taxon>Phaeomoniellales</taxon>
        <taxon>Phaeomoniellaceae</taxon>
        <taxon>Phaeomoniella</taxon>
    </lineage>
</organism>
<keyword evidence="2" id="KW-0732">Signal</keyword>
<dbReference type="EMBL" id="LCWF01000023">
    <property type="protein sequence ID" value="KKY27574.1"/>
    <property type="molecule type" value="Genomic_DNA"/>
</dbReference>
<sequence>MQITTFTFSALVLASELSMISAKSVLEVPTRVQGRHESLNDALRREAFQVVDPKVDRRAPAAASASSAAAAASSAIANFDTPEWNATTIAACTKGLSSVKSAENSAGMLACYNLPFLNVNTGVFQADLRLYQVNEMTGDFTGVQTDQLSLSLTYPDATVSETGSSVKVKRSEIGPRSPATSTVTQAAGAVNEIQQFQFVGQVDTTLTLTKIRSDQQMSLLIPTIKLSAPSAANSGVTVSTNLTSADTVYFVNGVFKGQSAAGAAAASTTAIAAASSSAALFVVPGINFGIFPIGFIITGIWTVLFGAVVGAGTIGRQRFRESYRNRVKRANTGFGGRL</sequence>
<dbReference type="OrthoDB" id="2596908at2759"/>
<feature type="chain" id="PRO_5002543656" evidence="2">
    <location>
        <begin position="23"/>
        <end position="338"/>
    </location>
</feature>
<gene>
    <name evidence="3" type="ORF">UCRPC4_g01016</name>
</gene>
<evidence type="ECO:0000313" key="3">
    <source>
        <dbReference type="EMBL" id="KKY27574.1"/>
    </source>
</evidence>
<feature type="signal peptide" evidence="2">
    <location>
        <begin position="1"/>
        <end position="22"/>
    </location>
</feature>
<evidence type="ECO:0000256" key="2">
    <source>
        <dbReference type="SAM" id="SignalP"/>
    </source>
</evidence>
<dbReference type="AlphaFoldDB" id="A0A0G2EZM6"/>
<keyword evidence="1" id="KW-1133">Transmembrane helix</keyword>
<evidence type="ECO:0000313" key="4">
    <source>
        <dbReference type="Proteomes" id="UP000053317"/>
    </source>
</evidence>
<name>A0A0G2EZM6_PHACM</name>
<keyword evidence="1" id="KW-0472">Membrane</keyword>
<protein>
    <submittedName>
        <fullName evidence="3">Uncharacterized protein</fullName>
    </submittedName>
</protein>
<reference evidence="3 4" key="2">
    <citation type="submission" date="2015-05" db="EMBL/GenBank/DDBJ databases">
        <authorList>
            <person name="Morales-Cruz A."/>
            <person name="Amrine K.C."/>
            <person name="Cantu D."/>
        </authorList>
    </citation>
    <scope>NUCLEOTIDE SEQUENCE [LARGE SCALE GENOMIC DNA]</scope>
    <source>
        <strain evidence="3">UCRPC4</strain>
    </source>
</reference>
<comment type="caution">
    <text evidence="3">The sequence shown here is derived from an EMBL/GenBank/DDBJ whole genome shotgun (WGS) entry which is preliminary data.</text>
</comment>
<proteinExistence type="predicted"/>
<reference evidence="3 4" key="1">
    <citation type="submission" date="2015-05" db="EMBL/GenBank/DDBJ databases">
        <title>Distinctive expansion of gene families associated with plant cell wall degradation and secondary metabolism in the genomes of grapevine trunk pathogens.</title>
        <authorList>
            <person name="Lawrence D.P."/>
            <person name="Travadon R."/>
            <person name="Rolshausen P.E."/>
            <person name="Baumgartner K."/>
        </authorList>
    </citation>
    <scope>NUCLEOTIDE SEQUENCE [LARGE SCALE GENOMIC DNA]</scope>
    <source>
        <strain evidence="3">UCRPC4</strain>
    </source>
</reference>
<accession>A0A0G2EZM6</accession>
<keyword evidence="4" id="KW-1185">Reference proteome</keyword>
<feature type="transmembrane region" description="Helical" evidence="1">
    <location>
        <begin position="290"/>
        <end position="314"/>
    </location>
</feature>
<keyword evidence="1" id="KW-0812">Transmembrane</keyword>